<dbReference type="EMBL" id="AMFJ01000370">
    <property type="protein sequence ID" value="EKE28119.1"/>
    <property type="molecule type" value="Genomic_DNA"/>
</dbReference>
<gene>
    <name evidence="1" type="ORF">ACD_3C00096G0002</name>
</gene>
<dbReference type="Gene3D" id="2.60.40.1080">
    <property type="match status" value="3"/>
</dbReference>
<organism evidence="1">
    <name type="scientific">uncultured bacterium</name>
    <name type="common">gcode 4</name>
    <dbReference type="NCBI Taxonomy" id="1234023"/>
    <lineage>
        <taxon>Bacteria</taxon>
        <taxon>environmental samples</taxon>
    </lineage>
</organism>
<name>K2GD24_9BACT</name>
<accession>K2GD24</accession>
<sequence length="1004" mass="111326">MKTSILAKTKKSIASFAIMTMLFSLFWPLSETYGQSGPPTITFTPPASQLSQSEVPSSLPLTIVSGTWISLVTFSHNWSGTWVLTGSGDIYILPLSSDLWAHEYIVDARDAEWGLSTTYIIYTVVSDSVLASITITPANPTITSGSTLQLTAAAMDQSGVVITPPPVFAWSSSNSWVVSISASWVISWVSAWTWTISATSTWITWTTLVTVTSNWTWTWDTTPPVITYTWITSPINQSLVPVSIQLNVTDNVWVVSTAYVESWTTNSWVISWWGLIWIDIPNSLGLHTFVVTATDAAWNVTTADISYTVVSDWGGQASIAITPANPIINSGSTLQLTAAAMDQSGVVITPPPVFAWSSSNSWVVSVSTSWVITWVSAWTWTISATSTWVTWTWVVWTTLVTVVSAWTWDTTPPGISYTALPSPMRQNEVPSSLQLTVTDNVWISSVTFLHLGVTWALVGSWNIYSLALANDLWSHEYVVTATDTSGNTASTVISYAVVSDSEVVAITITPANPTINSGSTLQLIATVRDQSGAIITPTPKVDWKSNKKSVVKVNSSWLITWVSAWTWIITATSCWASWSTLVTVVSSWTWDTSAPVITFTPITSPIKQSLVPASISLTITDNVWIVSLVTFRNGVSSWTLVSPSWVYTLMISNALWVHEYVVTARDAAWNTTSATISYTVVSDIDTTAPVITYPPLANQYNQIAVPENLPLTITDDVGVSSVQFFHEWSTWTLVGSWWVYLLALSNDLGSHEYIVTAKDAAWNASSATIKYIVVADSVLNMNILWFNLTNLSSTWLTISWTTDKVASESFVDFYANWTQLLNQAATISWTLNTLSVNSLVPNKTYTLVLKSKANWQQNFTTLTIDVKTSSSESWLVVNKIESVLRGDPVVGWSFENWYHFRFFVTANNLSESWVTLKLGDWSNWASTLPIASNTLMSISANWISSFNSATWSVWVTNSYWAFQSIGSIDSNPELWWRQFIIDLFYKIPAWAQWVYWTTYWIKTQ</sequence>
<evidence type="ECO:0000313" key="1">
    <source>
        <dbReference type="EMBL" id="EKE28119.1"/>
    </source>
</evidence>
<dbReference type="AlphaFoldDB" id="K2GD24"/>
<reference evidence="1" key="1">
    <citation type="journal article" date="2012" name="Science">
        <title>Fermentation, hydrogen, and sulfur metabolism in multiple uncultivated bacterial phyla.</title>
        <authorList>
            <person name="Wrighton K.C."/>
            <person name="Thomas B.C."/>
            <person name="Sharon I."/>
            <person name="Miller C.S."/>
            <person name="Castelle C.J."/>
            <person name="VerBerkmoes N.C."/>
            <person name="Wilkins M.J."/>
            <person name="Hettich R.L."/>
            <person name="Lipton M.S."/>
            <person name="Williams K.H."/>
            <person name="Long P.E."/>
            <person name="Banfield J.F."/>
        </authorList>
    </citation>
    <scope>NUCLEOTIDE SEQUENCE [LARGE SCALE GENOMIC DNA]</scope>
</reference>
<protein>
    <submittedName>
        <fullName evidence="1">Uncharacterized protein</fullName>
    </submittedName>
</protein>
<comment type="caution">
    <text evidence="1">The sequence shown here is derived from an EMBL/GenBank/DDBJ whole genome shotgun (WGS) entry which is preliminary data.</text>
</comment>
<proteinExistence type="predicted"/>